<dbReference type="PANTHER" id="PTHR19302">
    <property type="entry name" value="GAMMA TUBULIN COMPLEX PROTEIN"/>
    <property type="match status" value="1"/>
</dbReference>
<comment type="subcellular location">
    <subcellularLocation>
        <location evidence="1 6">Cytoplasm</location>
        <location evidence="1 6">Cytoskeleton</location>
        <location evidence="1 6">Microtubule organizing center</location>
    </subcellularLocation>
</comment>
<evidence type="ECO:0000256" key="6">
    <source>
        <dbReference type="RuleBase" id="RU363050"/>
    </source>
</evidence>
<feature type="region of interest" description="Disordered" evidence="7">
    <location>
        <begin position="847"/>
        <end position="876"/>
    </location>
</feature>
<feature type="domain" description="Gamma tubulin complex component C-terminal" evidence="8">
    <location>
        <begin position="628"/>
        <end position="837"/>
    </location>
</feature>
<evidence type="ECO:0000313" key="10">
    <source>
        <dbReference type="EMBL" id="KAJ0404486.1"/>
    </source>
</evidence>
<keyword evidence="5 6" id="KW-0206">Cytoskeleton</keyword>
<evidence type="ECO:0000256" key="2">
    <source>
        <dbReference type="ARBA" id="ARBA00010337"/>
    </source>
</evidence>
<keyword evidence="3 6" id="KW-0963">Cytoplasm</keyword>
<feature type="domain" description="Gamma tubulin complex component protein N-terminal" evidence="9">
    <location>
        <begin position="3"/>
        <end position="305"/>
    </location>
</feature>
<dbReference type="InterPro" id="IPR042241">
    <property type="entry name" value="GCP_C_sf"/>
</dbReference>
<reference evidence="10" key="1">
    <citation type="submission" date="2021-12" db="EMBL/GenBank/DDBJ databases">
        <title>Prjna785345.</title>
        <authorList>
            <person name="Rujirawat T."/>
            <person name="Krajaejun T."/>
        </authorList>
    </citation>
    <scope>NUCLEOTIDE SEQUENCE</scope>
    <source>
        <strain evidence="10">Pi057C3</strain>
    </source>
</reference>
<evidence type="ECO:0000259" key="9">
    <source>
        <dbReference type="Pfam" id="PF17681"/>
    </source>
</evidence>
<dbReference type="GO" id="GO:0043015">
    <property type="term" value="F:gamma-tubulin binding"/>
    <property type="evidence" value="ECO:0007669"/>
    <property type="project" value="InterPro"/>
</dbReference>
<dbReference type="GO" id="GO:0051321">
    <property type="term" value="P:meiotic cell cycle"/>
    <property type="evidence" value="ECO:0007669"/>
    <property type="project" value="TreeGrafter"/>
</dbReference>
<dbReference type="GO" id="GO:0051011">
    <property type="term" value="F:microtubule minus-end binding"/>
    <property type="evidence" value="ECO:0007669"/>
    <property type="project" value="TreeGrafter"/>
</dbReference>
<dbReference type="Proteomes" id="UP001209570">
    <property type="component" value="Unassembled WGS sequence"/>
</dbReference>
<keyword evidence="4 6" id="KW-0493">Microtubule</keyword>
<dbReference type="GO" id="GO:0031122">
    <property type="term" value="P:cytoplasmic microtubule organization"/>
    <property type="evidence" value="ECO:0007669"/>
    <property type="project" value="TreeGrafter"/>
</dbReference>
<evidence type="ECO:0000313" key="11">
    <source>
        <dbReference type="Proteomes" id="UP001209570"/>
    </source>
</evidence>
<protein>
    <recommendedName>
        <fullName evidence="6">Spindle pole body component</fullName>
    </recommendedName>
</protein>
<dbReference type="InterPro" id="IPR007259">
    <property type="entry name" value="GCP"/>
</dbReference>
<dbReference type="InterPro" id="IPR041470">
    <property type="entry name" value="GCP_N"/>
</dbReference>
<evidence type="ECO:0000256" key="5">
    <source>
        <dbReference type="ARBA" id="ARBA00023212"/>
    </source>
</evidence>
<dbReference type="GO" id="GO:0000922">
    <property type="term" value="C:spindle pole"/>
    <property type="evidence" value="ECO:0007669"/>
    <property type="project" value="InterPro"/>
</dbReference>
<dbReference type="InterPro" id="IPR040457">
    <property type="entry name" value="GCP_C"/>
</dbReference>
<dbReference type="Pfam" id="PF17681">
    <property type="entry name" value="GCP_N_terminal"/>
    <property type="match status" value="1"/>
</dbReference>
<evidence type="ECO:0000256" key="7">
    <source>
        <dbReference type="SAM" id="MobiDB-lite"/>
    </source>
</evidence>
<gene>
    <name evidence="10" type="ORF">P43SY_008806</name>
</gene>
<dbReference type="GO" id="GO:0051225">
    <property type="term" value="P:spindle assembly"/>
    <property type="evidence" value="ECO:0007669"/>
    <property type="project" value="TreeGrafter"/>
</dbReference>
<dbReference type="GO" id="GO:0000278">
    <property type="term" value="P:mitotic cell cycle"/>
    <property type="evidence" value="ECO:0007669"/>
    <property type="project" value="TreeGrafter"/>
</dbReference>
<name>A0AAD5M6B7_PYTIN</name>
<comment type="caution">
    <text evidence="10">The sequence shown here is derived from an EMBL/GenBank/DDBJ whole genome shotgun (WGS) entry which is preliminary data.</text>
</comment>
<dbReference type="Gene3D" id="1.20.120.1900">
    <property type="entry name" value="Gamma-tubulin complex, C-terminal domain"/>
    <property type="match status" value="2"/>
</dbReference>
<evidence type="ECO:0000259" key="8">
    <source>
        <dbReference type="Pfam" id="PF04130"/>
    </source>
</evidence>
<comment type="similarity">
    <text evidence="2 6">Belongs to the TUBGCP family.</text>
</comment>
<evidence type="ECO:0000256" key="3">
    <source>
        <dbReference type="ARBA" id="ARBA00022490"/>
    </source>
</evidence>
<dbReference type="GO" id="GO:0000930">
    <property type="term" value="C:gamma-tubulin complex"/>
    <property type="evidence" value="ECO:0007669"/>
    <property type="project" value="TreeGrafter"/>
</dbReference>
<sequence>MHHELFFALVGHPGDLIDDSYRIRPDVTFLSAPQKEVLNRLLQLGAAYSALEQFTQHAATAPSLYVRGMAQYVERILQQYAEAVAQLEEKVLSTRVVYPLEQLVFELEEYAESLPAVVKVVRAMHHQAARAAAADSKGDEYLGGARLLELLHRLTDSGFPRIRVHMQQLLHSCHRIVYKQIVTWLLYGDVIDPYDEFFIKRQATDVVSAQSAADGVSVEEEIWQTRYSLDLGAVPMSYFPIPVAESVLFIGKSIQVLSHAKGFSPAEAQDVVEAFQSLSAHSEFNAVALEHTVERIRMRVASRLYSEIVVKTDFVRHLHLLKELFLLARGELFQALIERSSTLMAAKPAAKAADELQHGVWVGILRDFQVDEQPWARHFSLQIPEQGFRFSHFGALDGLVLRRLTQDGPRNKQVLQVEDGGAGWGTAWWPHPQRDHLSFVSQLALRLDPSTSIATHPRVALLLSRDSALAPASLSAGRCFSCDAPRSVSAIVELHLAPAADASASVAVHSTIAMNGDAQDAQVSSAKTVDVSDGALRVFVQYARVESRDPVSANVMFQRCLLVVVNDVIVVEMRFDLSPLFPSGASSHDHYVGLALSNGLRLERWSLDKFGPQATALPGRSLAENHESLSAHDMWNYLSMHCELPWPLPLLVSRDLVRSYSELFQFCFRVKRVAHALERTWKSAVLRPRRRVDAERASAIAAACALRGRMSFVLRNLELYFHVFVIDSHFKRCIADVADADDFDRVKRTHERFVAALVKRFFLRHSRAASAAVDAVLRCCWEFAEYLLFLDGQDSPELSGDRVALLQGQFRHKFGYLFTVLERMDARDLILLLDFNECFSRELRDDEPAHGTRRRQAAPSSSSSLATSALSLESLS</sequence>
<evidence type="ECO:0000256" key="4">
    <source>
        <dbReference type="ARBA" id="ARBA00022701"/>
    </source>
</evidence>
<keyword evidence="11" id="KW-1185">Reference proteome</keyword>
<dbReference type="PANTHER" id="PTHR19302:SF27">
    <property type="entry name" value="GAMMA-TUBULIN COMPLEX COMPONENT 4"/>
    <property type="match status" value="1"/>
</dbReference>
<feature type="compositionally biased region" description="Low complexity" evidence="7">
    <location>
        <begin position="857"/>
        <end position="876"/>
    </location>
</feature>
<dbReference type="Pfam" id="PF04130">
    <property type="entry name" value="GCP_C_terminal"/>
    <property type="match status" value="1"/>
</dbReference>
<accession>A0AAD5M6B7</accession>
<organism evidence="10 11">
    <name type="scientific">Pythium insidiosum</name>
    <name type="common">Pythiosis disease agent</name>
    <dbReference type="NCBI Taxonomy" id="114742"/>
    <lineage>
        <taxon>Eukaryota</taxon>
        <taxon>Sar</taxon>
        <taxon>Stramenopiles</taxon>
        <taxon>Oomycota</taxon>
        <taxon>Peronosporomycetes</taxon>
        <taxon>Pythiales</taxon>
        <taxon>Pythiaceae</taxon>
        <taxon>Pythium</taxon>
    </lineage>
</organism>
<proteinExistence type="inferred from homology"/>
<dbReference type="AlphaFoldDB" id="A0AAD5M6B7"/>
<dbReference type="GO" id="GO:0007020">
    <property type="term" value="P:microtubule nucleation"/>
    <property type="evidence" value="ECO:0007669"/>
    <property type="project" value="InterPro"/>
</dbReference>
<dbReference type="EMBL" id="JAKCXM010000062">
    <property type="protein sequence ID" value="KAJ0404486.1"/>
    <property type="molecule type" value="Genomic_DNA"/>
</dbReference>
<evidence type="ECO:0000256" key="1">
    <source>
        <dbReference type="ARBA" id="ARBA00004267"/>
    </source>
</evidence>
<dbReference type="GO" id="GO:0005874">
    <property type="term" value="C:microtubule"/>
    <property type="evidence" value="ECO:0007669"/>
    <property type="project" value="UniProtKB-KW"/>
</dbReference>